<keyword evidence="4 8" id="KW-0408">Iron</keyword>
<sequence>MEWIPTITERSGPVYIRIVDVLSADIASGRLTRGQQLPTHRAPARALDIDLTTVTRAYSEARRRGLIDARVGRGTFVSETTARVATDPPLGSGTVNHGREIFDQQCAACHGARGEGSVGGRLVGGQGTLATPNRVRTVGSSYWPYATTSFDYIRRAMSQNAPHGLLRKKQKTPTGSVSNPASQR</sequence>
<protein>
    <submittedName>
        <fullName evidence="12">Cytochrome c</fullName>
    </submittedName>
</protein>
<evidence type="ECO:0000313" key="12">
    <source>
        <dbReference type="EMBL" id="SEC83981.1"/>
    </source>
</evidence>
<keyword evidence="5" id="KW-0805">Transcription regulation</keyword>
<dbReference type="PANTHER" id="PTHR46577">
    <property type="entry name" value="HTH-TYPE TRANSCRIPTIONAL REGULATORY PROTEIN GABR"/>
    <property type="match status" value="1"/>
</dbReference>
<evidence type="ECO:0000256" key="4">
    <source>
        <dbReference type="ARBA" id="ARBA00023004"/>
    </source>
</evidence>
<organism evidence="12 13">
    <name type="scientific">Bradyrhizobium lablabi</name>
    <dbReference type="NCBI Taxonomy" id="722472"/>
    <lineage>
        <taxon>Bacteria</taxon>
        <taxon>Pseudomonadati</taxon>
        <taxon>Pseudomonadota</taxon>
        <taxon>Alphaproteobacteria</taxon>
        <taxon>Hyphomicrobiales</taxon>
        <taxon>Nitrobacteraceae</taxon>
        <taxon>Bradyrhizobium</taxon>
    </lineage>
</organism>
<dbReference type="InterPro" id="IPR036909">
    <property type="entry name" value="Cyt_c-like_dom_sf"/>
</dbReference>
<dbReference type="InterPro" id="IPR036390">
    <property type="entry name" value="WH_DNA-bd_sf"/>
</dbReference>
<dbReference type="OrthoDB" id="9779283at2"/>
<dbReference type="PROSITE" id="PS50949">
    <property type="entry name" value="HTH_GNTR"/>
    <property type="match status" value="1"/>
</dbReference>
<feature type="domain" description="HTH gntR-type" evidence="10">
    <location>
        <begin position="12"/>
        <end position="80"/>
    </location>
</feature>
<dbReference type="PANTHER" id="PTHR46577:SF1">
    <property type="entry name" value="HTH-TYPE TRANSCRIPTIONAL REGULATORY PROTEIN GABR"/>
    <property type="match status" value="1"/>
</dbReference>
<dbReference type="SMART" id="SM00345">
    <property type="entry name" value="HTH_GNTR"/>
    <property type="match status" value="1"/>
</dbReference>
<name>A0A1H4VU91_9BRAD</name>
<evidence type="ECO:0000259" key="10">
    <source>
        <dbReference type="PROSITE" id="PS50949"/>
    </source>
</evidence>
<keyword evidence="7" id="KW-0804">Transcription</keyword>
<evidence type="ECO:0000313" key="13">
    <source>
        <dbReference type="Proteomes" id="UP000183208"/>
    </source>
</evidence>
<dbReference type="SUPFAM" id="SSF46785">
    <property type="entry name" value="Winged helix' DNA-binding domain"/>
    <property type="match status" value="1"/>
</dbReference>
<evidence type="ECO:0000256" key="6">
    <source>
        <dbReference type="ARBA" id="ARBA00023125"/>
    </source>
</evidence>
<dbReference type="AlphaFoldDB" id="A0A1H4VU91"/>
<evidence type="ECO:0000256" key="2">
    <source>
        <dbReference type="ARBA" id="ARBA00022723"/>
    </source>
</evidence>
<dbReference type="Gene3D" id="1.10.760.10">
    <property type="entry name" value="Cytochrome c-like domain"/>
    <property type="match status" value="1"/>
</dbReference>
<evidence type="ECO:0000256" key="8">
    <source>
        <dbReference type="PROSITE-ProRule" id="PRU00433"/>
    </source>
</evidence>
<dbReference type="InterPro" id="IPR051446">
    <property type="entry name" value="HTH_trans_reg/aminotransferase"/>
</dbReference>
<evidence type="ECO:0000256" key="3">
    <source>
        <dbReference type="ARBA" id="ARBA00022898"/>
    </source>
</evidence>
<evidence type="ECO:0000256" key="5">
    <source>
        <dbReference type="ARBA" id="ARBA00023015"/>
    </source>
</evidence>
<evidence type="ECO:0000259" key="11">
    <source>
        <dbReference type="PROSITE" id="PS51007"/>
    </source>
</evidence>
<dbReference type="CDD" id="cd07377">
    <property type="entry name" value="WHTH_GntR"/>
    <property type="match status" value="1"/>
</dbReference>
<dbReference type="PROSITE" id="PS51007">
    <property type="entry name" value="CYTC"/>
    <property type="match status" value="1"/>
</dbReference>
<dbReference type="GO" id="GO:0046872">
    <property type="term" value="F:metal ion binding"/>
    <property type="evidence" value="ECO:0007669"/>
    <property type="project" value="UniProtKB-KW"/>
</dbReference>
<dbReference type="GO" id="GO:0003677">
    <property type="term" value="F:DNA binding"/>
    <property type="evidence" value="ECO:0007669"/>
    <property type="project" value="UniProtKB-KW"/>
</dbReference>
<evidence type="ECO:0000256" key="1">
    <source>
        <dbReference type="ARBA" id="ARBA00022617"/>
    </source>
</evidence>
<keyword evidence="2 8" id="KW-0479">Metal-binding</keyword>
<feature type="compositionally biased region" description="Polar residues" evidence="9">
    <location>
        <begin position="172"/>
        <end position="184"/>
    </location>
</feature>
<dbReference type="InterPro" id="IPR036388">
    <property type="entry name" value="WH-like_DNA-bd_sf"/>
</dbReference>
<dbReference type="Pfam" id="PF00034">
    <property type="entry name" value="Cytochrom_C"/>
    <property type="match status" value="1"/>
</dbReference>
<keyword evidence="6" id="KW-0238">DNA-binding</keyword>
<dbReference type="InterPro" id="IPR000524">
    <property type="entry name" value="Tscrpt_reg_HTH_GntR"/>
</dbReference>
<keyword evidence="1 8" id="KW-0349">Heme</keyword>
<keyword evidence="3" id="KW-0663">Pyridoxal phosphate</keyword>
<dbReference type="Proteomes" id="UP000183208">
    <property type="component" value="Unassembled WGS sequence"/>
</dbReference>
<evidence type="ECO:0000256" key="7">
    <source>
        <dbReference type="ARBA" id="ARBA00023163"/>
    </source>
</evidence>
<accession>A0A1H4VU91</accession>
<feature type="domain" description="Cytochrome c" evidence="11">
    <location>
        <begin position="93"/>
        <end position="184"/>
    </location>
</feature>
<dbReference type="Pfam" id="PF00392">
    <property type="entry name" value="GntR"/>
    <property type="match status" value="1"/>
</dbReference>
<reference evidence="12 13" key="1">
    <citation type="submission" date="2016-10" db="EMBL/GenBank/DDBJ databases">
        <authorList>
            <person name="de Groot N.N."/>
        </authorList>
    </citation>
    <scope>NUCLEOTIDE SEQUENCE [LARGE SCALE GENOMIC DNA]</scope>
    <source>
        <strain evidence="12 13">GAS522</strain>
    </source>
</reference>
<gene>
    <name evidence="12" type="ORF">SAMN05444171_2383</name>
</gene>
<dbReference type="GO" id="GO:0003700">
    <property type="term" value="F:DNA-binding transcription factor activity"/>
    <property type="evidence" value="ECO:0007669"/>
    <property type="project" value="InterPro"/>
</dbReference>
<proteinExistence type="predicted"/>
<dbReference type="GO" id="GO:0020037">
    <property type="term" value="F:heme binding"/>
    <property type="evidence" value="ECO:0007669"/>
    <property type="project" value="InterPro"/>
</dbReference>
<dbReference type="InterPro" id="IPR009056">
    <property type="entry name" value="Cyt_c-like_dom"/>
</dbReference>
<dbReference type="GO" id="GO:0009055">
    <property type="term" value="F:electron transfer activity"/>
    <property type="evidence" value="ECO:0007669"/>
    <property type="project" value="InterPro"/>
</dbReference>
<dbReference type="EMBL" id="FNTI01000001">
    <property type="protein sequence ID" value="SEC83981.1"/>
    <property type="molecule type" value="Genomic_DNA"/>
</dbReference>
<evidence type="ECO:0000256" key="9">
    <source>
        <dbReference type="SAM" id="MobiDB-lite"/>
    </source>
</evidence>
<dbReference type="SUPFAM" id="SSF46626">
    <property type="entry name" value="Cytochrome c"/>
    <property type="match status" value="1"/>
</dbReference>
<feature type="region of interest" description="Disordered" evidence="9">
    <location>
        <begin position="162"/>
        <end position="184"/>
    </location>
</feature>
<dbReference type="Gene3D" id="1.10.10.10">
    <property type="entry name" value="Winged helix-like DNA-binding domain superfamily/Winged helix DNA-binding domain"/>
    <property type="match status" value="1"/>
</dbReference>